<dbReference type="PANTHER" id="PTHR39200:SF1">
    <property type="entry name" value="AUTO-TRANSPORTER ADHESIN HEAD GIN DOMAIN-CONTAINING PROTEIN-RELATED"/>
    <property type="match status" value="1"/>
</dbReference>
<evidence type="ECO:0000259" key="1">
    <source>
        <dbReference type="Pfam" id="PF10988"/>
    </source>
</evidence>
<sequence length="236" mass="25740">MKFLRFTSLGIILGFLITQFSFKASAHDDGWSTRTYEIAGFTKLHLEGGYRVYLTQGSQPSLKVKASDEDAFDYLEVDNDSESLRLSISKSRYNFDRLTLYITFTTLEELSIEGGVRLKTNGYIDVGDLDIHVEGGAKLEIEMKANHVKAVGVGGVFFEFEGVAESLDAKVSGAGHLDASELKAKNVSFTIEGVGTGSVYATDELHANIEGVGKIKYRGNPKVYKNIDGIGTISGD</sequence>
<protein>
    <recommendedName>
        <fullName evidence="1">Putative auto-transporter adhesin head GIN domain-containing protein</fullName>
    </recommendedName>
</protein>
<feature type="domain" description="Putative auto-transporter adhesin head GIN" evidence="1">
    <location>
        <begin position="41"/>
        <end position="221"/>
    </location>
</feature>
<evidence type="ECO:0000313" key="2">
    <source>
        <dbReference type="EMBL" id="VAW23759.1"/>
    </source>
</evidence>
<accession>A0A3B0UGZ0</accession>
<reference evidence="2" key="1">
    <citation type="submission" date="2018-06" db="EMBL/GenBank/DDBJ databases">
        <authorList>
            <person name="Zhirakovskaya E."/>
        </authorList>
    </citation>
    <scope>NUCLEOTIDE SEQUENCE</scope>
</reference>
<dbReference type="EMBL" id="UOEP01000200">
    <property type="protein sequence ID" value="VAW23759.1"/>
    <property type="molecule type" value="Genomic_DNA"/>
</dbReference>
<proteinExistence type="predicted"/>
<dbReference type="PANTHER" id="PTHR39200">
    <property type="entry name" value="HYPOTHETICAL EXPORTED PROTEIN"/>
    <property type="match status" value="1"/>
</dbReference>
<organism evidence="2">
    <name type="scientific">hydrothermal vent metagenome</name>
    <dbReference type="NCBI Taxonomy" id="652676"/>
    <lineage>
        <taxon>unclassified sequences</taxon>
        <taxon>metagenomes</taxon>
        <taxon>ecological metagenomes</taxon>
    </lineage>
</organism>
<dbReference type="Pfam" id="PF10988">
    <property type="entry name" value="DUF2807"/>
    <property type="match status" value="1"/>
</dbReference>
<dbReference type="InterPro" id="IPR021255">
    <property type="entry name" value="DUF2807"/>
</dbReference>
<gene>
    <name evidence="2" type="ORF">MNBD_BACTEROID01-515</name>
</gene>
<dbReference type="Gene3D" id="2.160.20.120">
    <property type="match status" value="1"/>
</dbReference>
<dbReference type="AlphaFoldDB" id="A0A3B0UGZ0"/>
<name>A0A3B0UGZ0_9ZZZZ</name>